<evidence type="ECO:0000256" key="5">
    <source>
        <dbReference type="ARBA" id="ARBA00022475"/>
    </source>
</evidence>
<evidence type="ECO:0000313" key="14">
    <source>
        <dbReference type="Ensembl" id="ENSSMAP00000056013.1"/>
    </source>
</evidence>
<keyword evidence="3" id="KW-0813">Transport</keyword>
<feature type="transmembrane region" description="Helical" evidence="12">
    <location>
        <begin position="182"/>
        <end position="209"/>
    </location>
</feature>
<protein>
    <recommendedName>
        <fullName evidence="12">Choline transporter-like protein</fullName>
    </recommendedName>
</protein>
<evidence type="ECO:0000256" key="4">
    <source>
        <dbReference type="ARBA" id="ARBA00022449"/>
    </source>
</evidence>
<comment type="function">
    <text evidence="11">Choline/H+ antiporter.</text>
</comment>
<feature type="chain" id="PRO_5034021514" description="Choline transporter-like protein" evidence="13">
    <location>
        <begin position="28"/>
        <end position="642"/>
    </location>
</feature>
<evidence type="ECO:0000256" key="3">
    <source>
        <dbReference type="ARBA" id="ARBA00022448"/>
    </source>
</evidence>
<feature type="transmembrane region" description="Helical" evidence="12">
    <location>
        <begin position="371"/>
        <end position="389"/>
    </location>
</feature>
<dbReference type="GO" id="GO:0005886">
    <property type="term" value="C:plasma membrane"/>
    <property type="evidence" value="ECO:0007669"/>
    <property type="project" value="UniProtKB-SubCell"/>
</dbReference>
<proteinExistence type="inferred from homology"/>
<dbReference type="PANTHER" id="PTHR12385:SF42">
    <property type="entry name" value="CHOLINE TRANSPORTER-LIKE PROTEIN 5"/>
    <property type="match status" value="1"/>
</dbReference>
<evidence type="ECO:0000256" key="9">
    <source>
        <dbReference type="ARBA" id="ARBA00023180"/>
    </source>
</evidence>
<feature type="signal peptide" evidence="13">
    <location>
        <begin position="1"/>
        <end position="27"/>
    </location>
</feature>
<feature type="transmembrane region" description="Helical" evidence="12">
    <location>
        <begin position="313"/>
        <end position="332"/>
    </location>
</feature>
<accession>A0A8D3D904</accession>
<evidence type="ECO:0000256" key="2">
    <source>
        <dbReference type="ARBA" id="ARBA00007168"/>
    </source>
</evidence>
<dbReference type="GeneTree" id="ENSGT00940000156600"/>
<comment type="catalytic activity">
    <reaction evidence="10">
        <text>choline(out) + n H(+)(in) = choline(in) + n H(+)(out)</text>
        <dbReference type="Rhea" id="RHEA:75463"/>
        <dbReference type="ChEBI" id="CHEBI:15354"/>
        <dbReference type="ChEBI" id="CHEBI:15378"/>
    </reaction>
</comment>
<dbReference type="PANTHER" id="PTHR12385">
    <property type="entry name" value="CHOLINE TRANSPORTER-LIKE (SLC FAMILY 44)"/>
    <property type="match status" value="1"/>
</dbReference>
<keyword evidence="4" id="KW-0050">Antiport</keyword>
<evidence type="ECO:0000256" key="7">
    <source>
        <dbReference type="ARBA" id="ARBA00022989"/>
    </source>
</evidence>
<comment type="subcellular location">
    <subcellularLocation>
        <location evidence="1 12">Cell membrane</location>
        <topology evidence="1 12">Multi-pass membrane protein</topology>
    </subcellularLocation>
</comment>
<evidence type="ECO:0000256" key="6">
    <source>
        <dbReference type="ARBA" id="ARBA00022692"/>
    </source>
</evidence>
<keyword evidence="5" id="KW-1003">Cell membrane</keyword>
<feature type="transmembrane region" description="Helical" evidence="12">
    <location>
        <begin position="272"/>
        <end position="293"/>
    </location>
</feature>
<keyword evidence="8 12" id="KW-0472">Membrane</keyword>
<evidence type="ECO:0000256" key="10">
    <source>
        <dbReference type="ARBA" id="ARBA00035093"/>
    </source>
</evidence>
<evidence type="ECO:0000313" key="15">
    <source>
        <dbReference type="Proteomes" id="UP000694558"/>
    </source>
</evidence>
<feature type="transmembrane region" description="Helical" evidence="12">
    <location>
        <begin position="533"/>
        <end position="554"/>
    </location>
</feature>
<organism evidence="14 15">
    <name type="scientific">Scophthalmus maximus</name>
    <name type="common">Turbot</name>
    <name type="synonym">Psetta maxima</name>
    <dbReference type="NCBI Taxonomy" id="52904"/>
    <lineage>
        <taxon>Eukaryota</taxon>
        <taxon>Metazoa</taxon>
        <taxon>Chordata</taxon>
        <taxon>Craniata</taxon>
        <taxon>Vertebrata</taxon>
        <taxon>Euteleostomi</taxon>
        <taxon>Actinopterygii</taxon>
        <taxon>Neopterygii</taxon>
        <taxon>Teleostei</taxon>
        <taxon>Neoteleostei</taxon>
        <taxon>Acanthomorphata</taxon>
        <taxon>Carangaria</taxon>
        <taxon>Pleuronectiformes</taxon>
        <taxon>Pleuronectoidei</taxon>
        <taxon>Scophthalmidae</taxon>
        <taxon>Scophthalmus</taxon>
    </lineage>
</organism>
<keyword evidence="9" id="KW-0325">Glycoprotein</keyword>
<dbReference type="InterPro" id="IPR007603">
    <property type="entry name" value="Choline_transptr-like"/>
</dbReference>
<gene>
    <name evidence="14" type="primary">slc44a5b</name>
</gene>
<dbReference type="Pfam" id="PF04515">
    <property type="entry name" value="Choline_transpo"/>
    <property type="match status" value="1"/>
</dbReference>
<reference evidence="14" key="2">
    <citation type="submission" date="2025-08" db="UniProtKB">
        <authorList>
            <consortium name="Ensembl"/>
        </authorList>
    </citation>
    <scope>IDENTIFICATION</scope>
</reference>
<keyword evidence="6 12" id="KW-0812">Transmembrane</keyword>
<feature type="transmembrane region" description="Helical" evidence="12">
    <location>
        <begin position="570"/>
        <end position="590"/>
    </location>
</feature>
<keyword evidence="13" id="KW-0732">Signal</keyword>
<evidence type="ECO:0000256" key="11">
    <source>
        <dbReference type="ARBA" id="ARBA00037726"/>
    </source>
</evidence>
<dbReference type="GO" id="GO:0015297">
    <property type="term" value="F:antiporter activity"/>
    <property type="evidence" value="ECO:0007669"/>
    <property type="project" value="UniProtKB-KW"/>
</dbReference>
<evidence type="ECO:0000256" key="8">
    <source>
        <dbReference type="ARBA" id="ARBA00023136"/>
    </source>
</evidence>
<dbReference type="Ensembl" id="ENSSMAT00000076682.1">
    <property type="protein sequence ID" value="ENSSMAP00000056013.1"/>
    <property type="gene ID" value="ENSSMAG00000007456.2"/>
</dbReference>
<dbReference type="Proteomes" id="UP000694558">
    <property type="component" value="Chromosome 12"/>
</dbReference>
<evidence type="ECO:0000256" key="12">
    <source>
        <dbReference type="RuleBase" id="RU368066"/>
    </source>
</evidence>
<keyword evidence="7 12" id="KW-1133">Transmembrane helix</keyword>
<comment type="similarity">
    <text evidence="2 12">Belongs to the CTL (choline transporter-like) family.</text>
</comment>
<evidence type="ECO:0000256" key="1">
    <source>
        <dbReference type="ARBA" id="ARBA00004651"/>
    </source>
</evidence>
<evidence type="ECO:0000256" key="13">
    <source>
        <dbReference type="SAM" id="SignalP"/>
    </source>
</evidence>
<name>A0A8D3D904_SCOMX</name>
<comment type="function">
    <text evidence="12">Choline transporter.</text>
</comment>
<dbReference type="AlphaFoldDB" id="A0A8D3D904"/>
<feature type="transmembrane region" description="Helical" evidence="12">
    <location>
        <begin position="216"/>
        <end position="234"/>
    </location>
</feature>
<sequence>VSVVSKNCTLPLLCCLVLGPTLPWIHGDPRKVVYPTDSHGQFCGQKNTPNANKAILFYFNMLKCANPTVLINLQCPTTQLCVSKCPDRFATLLDAWNTKNWEYYKQFCKPGFKIGSKSAVEVIRDEDCPSMIVPSRSFLQRCFPDFITKNGILTVANQTIFKDGDNNKRSVSDLKDAFIFKYWPFPTTCLCFCSGLVITMVVSLLFILLLRYTACVLLWLIVFGVITAVGYGIWHCYWEYSALSGKPGANVTISDIGFHTDFSVYLHLRQTWLIFMIALSVIEAVVVIMLIFLRTRLRIAVALLKEGSKAISYIMSTLLYPIITFFLLAIYTNELFDLETYRDSTFNQTNITKVCPGSQCMFAFYGGESVYHRYILVLHLCNLFVFLWLVNFTIALGQCTLAGAFASYYWALKKPSDIPACPLYSSFSRAIRYHTGSLAFGSLIVAVVQMVRVVLEYLDHKLKGSHNACARCLLCCLKCCFWCLEHFIKFINRNAYIMMAIYGKNFCTSSKDAFFLLMRNVIRVAVLDKVTDFLLFLGKLLITGGVGVLAFFFFTHKIPAFQEEVPSLNYYWVPVLTVIFGSYMIAHGFFNVYAMCVDTLFLCFCEDLERNDGSSSRPYYMSPGLHKILRKGEEGAKSRTAS</sequence>
<reference evidence="14" key="1">
    <citation type="submission" date="2023-05" db="EMBL/GenBank/DDBJ databases">
        <title>High-quality long-read genome of Scophthalmus maximus.</title>
        <authorList>
            <person name="Lien S."/>
            <person name="Martinez P."/>
        </authorList>
    </citation>
    <scope>NUCLEOTIDE SEQUENCE [LARGE SCALE GENOMIC DNA]</scope>
</reference>